<dbReference type="PANTHER" id="PTHR13003">
    <property type="entry name" value="NUP107-RELATED"/>
    <property type="match status" value="1"/>
</dbReference>
<dbReference type="Pfam" id="PF04121">
    <property type="entry name" value="Nup84_Nup100"/>
    <property type="match status" value="1"/>
</dbReference>
<evidence type="ECO:0000313" key="11">
    <source>
        <dbReference type="Proteomes" id="UP001516400"/>
    </source>
</evidence>
<name>A0ABD2MJ83_9CUCU</name>
<keyword evidence="8 9" id="KW-0539">Nucleus</keyword>
<dbReference type="FunFam" id="1.10.3450.20:FF:000001">
    <property type="entry name" value="Nuclear pore complex protein"/>
    <property type="match status" value="1"/>
</dbReference>
<keyword evidence="4" id="KW-0653">Protein transport</keyword>
<evidence type="ECO:0000256" key="5">
    <source>
        <dbReference type="ARBA" id="ARBA00023010"/>
    </source>
</evidence>
<evidence type="ECO:0000256" key="9">
    <source>
        <dbReference type="RuleBase" id="RU365072"/>
    </source>
</evidence>
<comment type="caution">
    <text evidence="10">The sequence shown here is derived from an EMBL/GenBank/DDBJ whole genome shotgun (WGS) entry which is preliminary data.</text>
</comment>
<dbReference type="Gene3D" id="1.10.3450.20">
    <property type="match status" value="1"/>
</dbReference>
<evidence type="ECO:0000256" key="1">
    <source>
        <dbReference type="ARBA" id="ARBA00009510"/>
    </source>
</evidence>
<evidence type="ECO:0000256" key="3">
    <source>
        <dbReference type="ARBA" id="ARBA00022816"/>
    </source>
</evidence>
<dbReference type="GO" id="GO:0051028">
    <property type="term" value="P:mRNA transport"/>
    <property type="evidence" value="ECO:0007669"/>
    <property type="project" value="UniProtKB-KW"/>
</dbReference>
<dbReference type="AlphaFoldDB" id="A0ABD2MJ83"/>
<reference evidence="10 11" key="1">
    <citation type="journal article" date="2021" name="BMC Biol.">
        <title>Horizontally acquired antibacterial genes associated with adaptive radiation of ladybird beetles.</title>
        <authorList>
            <person name="Li H.S."/>
            <person name="Tang X.F."/>
            <person name="Huang Y.H."/>
            <person name="Xu Z.Y."/>
            <person name="Chen M.L."/>
            <person name="Du X.Y."/>
            <person name="Qiu B.Y."/>
            <person name="Chen P.T."/>
            <person name="Zhang W."/>
            <person name="Slipinski A."/>
            <person name="Escalona H.E."/>
            <person name="Waterhouse R.M."/>
            <person name="Zwick A."/>
            <person name="Pang H."/>
        </authorList>
    </citation>
    <scope>NUCLEOTIDE SEQUENCE [LARGE SCALE GENOMIC DNA]</scope>
    <source>
        <strain evidence="10">SYSU2018</strain>
    </source>
</reference>
<comment type="subcellular location">
    <subcellularLocation>
        <location evidence="9">Nucleus</location>
        <location evidence="9">Nuclear pore complex</location>
    </subcellularLocation>
    <subcellularLocation>
        <location evidence="9">Nucleus membrane</location>
    </subcellularLocation>
</comment>
<accession>A0ABD2MJ83</accession>
<keyword evidence="6 9" id="KW-0906">Nuclear pore complex</keyword>
<proteinExistence type="inferred from homology"/>
<evidence type="ECO:0000256" key="6">
    <source>
        <dbReference type="ARBA" id="ARBA00023132"/>
    </source>
</evidence>
<protein>
    <recommendedName>
        <fullName evidence="9">Nuclear pore complex protein</fullName>
    </recommendedName>
</protein>
<keyword evidence="3" id="KW-0509">mRNA transport</keyword>
<dbReference type="InterPro" id="IPR007252">
    <property type="entry name" value="Nup84/Nup107"/>
</dbReference>
<dbReference type="EMBL" id="JABFTP020000001">
    <property type="protein sequence ID" value="KAL3266435.1"/>
    <property type="molecule type" value="Genomic_DNA"/>
</dbReference>
<comment type="similarity">
    <text evidence="1 9">Belongs to the nucleoporin Nup84/Nup107 family.</text>
</comment>
<dbReference type="GO" id="GO:0017056">
    <property type="term" value="F:structural constituent of nuclear pore"/>
    <property type="evidence" value="ECO:0007669"/>
    <property type="project" value="UniProtKB-UniRule"/>
</dbReference>
<evidence type="ECO:0000313" key="10">
    <source>
        <dbReference type="EMBL" id="KAL3266435.1"/>
    </source>
</evidence>
<keyword evidence="5 9" id="KW-0811">Translocation</keyword>
<dbReference type="Gene3D" id="1.20.190.50">
    <property type="match status" value="1"/>
</dbReference>
<keyword evidence="2 9" id="KW-0813">Transport</keyword>
<evidence type="ECO:0000256" key="7">
    <source>
        <dbReference type="ARBA" id="ARBA00023136"/>
    </source>
</evidence>
<dbReference type="GO" id="GO:0015031">
    <property type="term" value="P:protein transport"/>
    <property type="evidence" value="ECO:0007669"/>
    <property type="project" value="UniProtKB-KW"/>
</dbReference>
<dbReference type="Proteomes" id="UP001516400">
    <property type="component" value="Unassembled WGS sequence"/>
</dbReference>
<gene>
    <name evidence="10" type="ORF">HHI36_010609</name>
</gene>
<dbReference type="PANTHER" id="PTHR13003:SF2">
    <property type="entry name" value="NUCLEAR PORE COMPLEX PROTEIN NUP107"/>
    <property type="match status" value="1"/>
</dbReference>
<evidence type="ECO:0000256" key="8">
    <source>
        <dbReference type="ARBA" id="ARBA00023242"/>
    </source>
</evidence>
<dbReference type="GO" id="GO:0005643">
    <property type="term" value="C:nuclear pore"/>
    <property type="evidence" value="ECO:0007669"/>
    <property type="project" value="UniProtKB-SubCell"/>
</dbReference>
<comment type="subunit">
    <text evidence="9">Part of the nuclear pore complex (NPC).</text>
</comment>
<evidence type="ECO:0000256" key="4">
    <source>
        <dbReference type="ARBA" id="ARBA00022927"/>
    </source>
</evidence>
<evidence type="ECO:0000256" key="2">
    <source>
        <dbReference type="ARBA" id="ARBA00022448"/>
    </source>
</evidence>
<keyword evidence="11" id="KW-1185">Reference proteome</keyword>
<sequence>MDNDLERSVRLLENAVSSTGRGLFKTVSSQRKEDFDLSITMTPFEIQKLIQNATSSEYEDTMKFIFEGNQTLGGSVIQGPSPWKTTMENLFTEFFEILQNHSGGHDILEVVADFARCSSDAVNVIQGLKSKVTLTSIDEEKPLVNERNTWRLLFILYQDRLAFKASDNNDIIMDPYSGLSEKLCVEKLFKRDNLLRETQLVIDWLESCSCEENILVPHYTNGWENTLHQLRSADTIAFSSTRKVVTNLDPDAPHYQHLSLHDLDEEDEKRLCQVVFNKIRCGKLDEAQEICTSSGHAWRAALLEGWKLFHNPNIESHEYTDLDDMDCDQNIDSSRPLEDGEYYGIEGNPSRDIWKLMAIEYCNKPYLRMEEKGAIAAFSGNLSHLLPLCKTWDDYLWAYMRTMVDIRVESEVRDNVNREYSPLPDWYWNQRMSLNEIFEKLETSNTPSIISEASSQEHIIQKFIILDDINHLMGILQEWVEDPNVSSTFLRFAAHLVLFFDQVGKINDRDIVEISIEEYVKRLQKLGETQLVAFYLSKVSKTRQVMLYAAHLEDIVDNDERRAALSYAEDFDLNVLEITKKVVENIRNKPHDIENQATLVSKITESDLMKISALDWIIFYEEQRVEALIQSNAIIFTFLTLSKLDAAQLAFNKIPLDTVEKLLPENNNQNVEKIIKEHLSYKVYLEAHEGFNEWYQKYKSKPELPKPVPETAQFTEKVAYQHRMTQYQAEIERWKISTTNLSKTAKNLLYNVLLFPEGWLSTAKDGEYLRTTCIPEIVLLLYTVLSESGLHEESVQLADILASEKNQLYKIYSKEKLSEILVKLCESSFALLNG</sequence>
<comment type="function">
    <text evidence="9">Functions as a component of the nuclear pore complex (NPC).</text>
</comment>
<keyword evidence="7 9" id="KW-0472">Membrane</keyword>
<dbReference type="GO" id="GO:0031965">
    <property type="term" value="C:nuclear membrane"/>
    <property type="evidence" value="ECO:0007669"/>
    <property type="project" value="UniProtKB-SubCell"/>
</dbReference>
<organism evidence="10 11">
    <name type="scientific">Cryptolaemus montrouzieri</name>
    <dbReference type="NCBI Taxonomy" id="559131"/>
    <lineage>
        <taxon>Eukaryota</taxon>
        <taxon>Metazoa</taxon>
        <taxon>Ecdysozoa</taxon>
        <taxon>Arthropoda</taxon>
        <taxon>Hexapoda</taxon>
        <taxon>Insecta</taxon>
        <taxon>Pterygota</taxon>
        <taxon>Neoptera</taxon>
        <taxon>Endopterygota</taxon>
        <taxon>Coleoptera</taxon>
        <taxon>Polyphaga</taxon>
        <taxon>Cucujiformia</taxon>
        <taxon>Coccinelloidea</taxon>
        <taxon>Coccinellidae</taxon>
        <taxon>Scymninae</taxon>
        <taxon>Scymnini</taxon>
        <taxon>Cryptolaemus</taxon>
    </lineage>
</organism>